<dbReference type="PRINTS" id="PR00038">
    <property type="entry name" value="HTHLUXR"/>
</dbReference>
<dbReference type="Gene3D" id="3.40.50.180">
    <property type="entry name" value="Methylesterase CheB, C-terminal domain"/>
    <property type="match status" value="1"/>
</dbReference>
<dbReference type="CDD" id="cd06170">
    <property type="entry name" value="LuxR_C_like"/>
    <property type="match status" value="1"/>
</dbReference>
<feature type="domain" description="Histidine kinase" evidence="10">
    <location>
        <begin position="874"/>
        <end position="1087"/>
    </location>
</feature>
<dbReference type="SUPFAM" id="SSF52172">
    <property type="entry name" value="CheY-like"/>
    <property type="match status" value="2"/>
</dbReference>
<feature type="modified residue" description="4-aspartylphosphate" evidence="6">
    <location>
        <position position="1165"/>
    </location>
</feature>
<feature type="active site" evidence="5">
    <location>
        <position position="38"/>
    </location>
</feature>
<feature type="domain" description="CheB-type methylesterase" evidence="13">
    <location>
        <begin position="26"/>
        <end position="215"/>
    </location>
</feature>
<dbReference type="CDD" id="cd17574">
    <property type="entry name" value="REC_OmpR"/>
    <property type="match status" value="1"/>
</dbReference>
<feature type="active site" evidence="5">
    <location>
        <position position="157"/>
    </location>
</feature>
<accession>A0ABS9Z8E1</accession>
<dbReference type="PROSITE" id="PS50110">
    <property type="entry name" value="RESPONSE_REGULATORY"/>
    <property type="match status" value="2"/>
</dbReference>
<keyword evidence="6" id="KW-0597">Phosphoprotein</keyword>
<dbReference type="PRINTS" id="PR00996">
    <property type="entry name" value="CHERMTFRASE"/>
</dbReference>
<dbReference type="Pfam" id="PF13596">
    <property type="entry name" value="PAS_10"/>
    <property type="match status" value="1"/>
</dbReference>
<dbReference type="PROSITE" id="PS00622">
    <property type="entry name" value="HTH_LUXR_1"/>
    <property type="match status" value="1"/>
</dbReference>
<evidence type="ECO:0000256" key="7">
    <source>
        <dbReference type="SAM" id="Coils"/>
    </source>
</evidence>
<dbReference type="PROSITE" id="PS50122">
    <property type="entry name" value="CHEB"/>
    <property type="match status" value="1"/>
</dbReference>
<dbReference type="PANTHER" id="PTHR24422:SF27">
    <property type="entry name" value="PROTEIN-GLUTAMATE O-METHYLTRANSFERASE"/>
    <property type="match status" value="1"/>
</dbReference>
<dbReference type="InterPro" id="IPR035909">
    <property type="entry name" value="CheB_C"/>
</dbReference>
<evidence type="ECO:0000313" key="16">
    <source>
        <dbReference type="Proteomes" id="UP001139104"/>
    </source>
</evidence>
<comment type="caution">
    <text evidence="15">The sequence shown here is derived from an EMBL/GenBank/DDBJ whole genome shotgun (WGS) entry which is preliminary data.</text>
</comment>
<dbReference type="Pfam" id="PF00512">
    <property type="entry name" value="HisKA"/>
    <property type="match status" value="1"/>
</dbReference>
<dbReference type="SUPFAM" id="SSF55874">
    <property type="entry name" value="ATPase domain of HSP90 chaperone/DNA topoisomerase II/histidine kinase"/>
    <property type="match status" value="1"/>
</dbReference>
<keyword evidence="16" id="KW-1185">Reference proteome</keyword>
<dbReference type="InterPro" id="IPR035965">
    <property type="entry name" value="PAS-like_dom_sf"/>
</dbReference>
<evidence type="ECO:0000256" key="1">
    <source>
        <dbReference type="ARBA" id="ARBA00000085"/>
    </source>
</evidence>
<dbReference type="Gene3D" id="3.40.50.2300">
    <property type="match status" value="2"/>
</dbReference>
<evidence type="ECO:0000259" key="9">
    <source>
        <dbReference type="PROSITE" id="PS50043"/>
    </source>
</evidence>
<feature type="modified residue" description="4-aspartylphosphate" evidence="6">
    <location>
        <position position="1305"/>
    </location>
</feature>
<dbReference type="PROSITE" id="PS50113">
    <property type="entry name" value="PAC"/>
    <property type="match status" value="1"/>
</dbReference>
<dbReference type="InterPro" id="IPR000780">
    <property type="entry name" value="CheR_MeTrfase"/>
</dbReference>
<evidence type="ECO:0000259" key="14">
    <source>
        <dbReference type="PROSITE" id="PS50123"/>
    </source>
</evidence>
<dbReference type="InterPro" id="IPR011006">
    <property type="entry name" value="CheY-like_superfamily"/>
</dbReference>
<dbReference type="SUPFAM" id="SSF53335">
    <property type="entry name" value="S-adenosyl-L-methionine-dependent methyltransferases"/>
    <property type="match status" value="1"/>
</dbReference>
<feature type="region of interest" description="Disordered" evidence="8">
    <location>
        <begin position="1"/>
        <end position="27"/>
    </location>
</feature>
<dbReference type="Pfam" id="PF02518">
    <property type="entry name" value="HATPase_c"/>
    <property type="match status" value="1"/>
</dbReference>
<feature type="domain" description="PAC" evidence="12">
    <location>
        <begin position="806"/>
        <end position="856"/>
    </location>
</feature>
<dbReference type="SUPFAM" id="SSF47757">
    <property type="entry name" value="Chemotaxis receptor methyltransferase CheR, N-terminal domain"/>
    <property type="match status" value="1"/>
</dbReference>
<dbReference type="InterPro" id="IPR036097">
    <property type="entry name" value="HisK_dim/P_sf"/>
</dbReference>
<dbReference type="SMART" id="SM00387">
    <property type="entry name" value="HATPase_c"/>
    <property type="match status" value="1"/>
</dbReference>
<dbReference type="InterPro" id="IPR036890">
    <property type="entry name" value="HATPase_C_sf"/>
</dbReference>
<dbReference type="SMART" id="SM00448">
    <property type="entry name" value="REC"/>
    <property type="match status" value="2"/>
</dbReference>
<dbReference type="InterPro" id="IPR001789">
    <property type="entry name" value="Sig_transdc_resp-reg_receiver"/>
</dbReference>
<sequence length="1452" mass="158876">MRDVRKRSAKKSEAPSSEPEQRPAAKAESFPVVAVGASAGGLDACRKVLDALPPHAGFAFILVQHLDPTHESMLVELLAGHTSMQVCQATDGLKIEREHLYVIPPGSYLSVKAGALRLSQPRDRHGARRPFDFLLHSLAEEYAARAICVVLSGTGTDGSSGLKAIMEQGGLVIAQDPEEAGYDGMPRNAILTGAVDLVLPAAKIPEAILKYDARAGRNAPAQESARDWLAEIIDLLHTKTAHDFRPYKQGTLQRRIERRMALQTGGMVLYLQKLRGDPEELDLLAKDLLINVTRFFRDPTVFEFLAEKVIPGLVADQPADQPLRIWIAGCSSGEETYSLAMLFREAIAAANKNVKLQVFASDIDADAVAQAREGFYPASIEADVSAERLARFFVKEERGYRILPELRADVVFTVQDLLADPPFSRLDFVSCRNLLIYLGPEAQAKVMALFHFALREGGVLLLGGAETVGEPHGCFTAISKSERIFRHTARGRPGDFGFLGGDGVRIPARQGQGQGQGRAPTRETILAELCRRLVLEHYTPAAVLINRKNERLFSLGPTDRYLFVPPGQPTHDLLATARQGLGAKLRSAIQRVFQENAPVTVAGCRVDHDGGTICFSLSARRVESEGEELALICFLDEATQERRQGGAVAPGDVSRIAELEQELETTRIELQGAIRNLEISGEEQKAINEEALSVNEELQSTNEELLTSKEELQSLNEELTALNNQLQETLDRQRTTADDLQNVLYSTDVATIFLDAALKIRFFTPATRSLFNVIASDVGRPLADLASLVADSALLSDARAVLAKHLPIERQIEARSGAWYMRRILPYRTQGGGVEGVVITFADITDRKDASDALEAAKRKAEAADAAKSRFLAAASHDLRQPLQTLALLQGLLTRAVESERERQLVARIGETLGGMTGMLNALLDINQIEAGAIRSEMALFPVNDLLVKLHDEFTYQAHAKALDLRVVSCGLSIFSDPRLLETMVRNLLSNALKYTKSGKVLLGCRRRKGMLSIEVWDTGIGIPDEEIQAIFVEYHQVGNEARERSLGLGLGLSIVRRIGNLLGHRVRVRSHDGHGSVFSIEVALPQVAAPPELPEPGPDFGPASGEKAARKGAILVVEDDPELRELLAASLSEEGHRMARAYDGSEAMQLIEREDFRPDVILADFNLPNRMNGLEVVAKVREKLHRAVPAIILTGDISTRTLRAIADADCVLLNKPVKLDDVTRAVQRALASKHAPPRAKLQRPVETVEVPRPPVIYVVDDDSHIRATIRSVLEDDGRTVEDFADCEAFLKAYRPGREACLLIDAYLPGMSGLELLRRLNDEGHRLPAIMITGNADVTMAVQAIKAGASDFIEKPVGRDELLACVEHALEHSQDESKLIAWREDAASHLEGLTPRQKQVMEMVLAGHPSKNIAADLGISQRTVENHRAAIMKRTGVKSLPALARLAVAAEN</sequence>
<dbReference type="InterPro" id="IPR029063">
    <property type="entry name" value="SAM-dependent_MTases_sf"/>
</dbReference>
<dbReference type="Pfam" id="PF03705">
    <property type="entry name" value="CheR_N"/>
    <property type="match status" value="1"/>
</dbReference>
<evidence type="ECO:0000259" key="12">
    <source>
        <dbReference type="PROSITE" id="PS50113"/>
    </source>
</evidence>
<dbReference type="SUPFAM" id="SSF47384">
    <property type="entry name" value="Homodimeric domain of signal transducing histidine kinase"/>
    <property type="match status" value="1"/>
</dbReference>
<dbReference type="CDD" id="cd00082">
    <property type="entry name" value="HisKA"/>
    <property type="match status" value="1"/>
</dbReference>
<dbReference type="SUPFAM" id="SSF52738">
    <property type="entry name" value="Methylesterase CheB, C-terminal domain"/>
    <property type="match status" value="1"/>
</dbReference>
<dbReference type="EMBL" id="JAIVFP010000001">
    <property type="protein sequence ID" value="MCI4683706.1"/>
    <property type="molecule type" value="Genomic_DNA"/>
</dbReference>
<dbReference type="InterPro" id="IPR003594">
    <property type="entry name" value="HATPase_dom"/>
</dbReference>
<evidence type="ECO:0000259" key="10">
    <source>
        <dbReference type="PROSITE" id="PS50109"/>
    </source>
</evidence>
<dbReference type="SMART" id="SM00138">
    <property type="entry name" value="MeTrc"/>
    <property type="match status" value="1"/>
</dbReference>
<dbReference type="Gene3D" id="3.40.50.150">
    <property type="entry name" value="Vaccinia Virus protein VP39"/>
    <property type="match status" value="1"/>
</dbReference>
<dbReference type="SUPFAM" id="SSF46894">
    <property type="entry name" value="C-terminal effector domain of the bipartite response regulators"/>
    <property type="match status" value="1"/>
</dbReference>
<dbReference type="PROSITE" id="PS50109">
    <property type="entry name" value="HIS_KIN"/>
    <property type="match status" value="1"/>
</dbReference>
<dbReference type="Pfam" id="PF00196">
    <property type="entry name" value="GerE"/>
    <property type="match status" value="1"/>
</dbReference>
<evidence type="ECO:0000313" key="15">
    <source>
        <dbReference type="EMBL" id="MCI4683706.1"/>
    </source>
</evidence>
<dbReference type="Gene3D" id="3.30.565.10">
    <property type="entry name" value="Histidine kinase-like ATPase, C-terminal domain"/>
    <property type="match status" value="1"/>
</dbReference>
<dbReference type="SMART" id="SM00388">
    <property type="entry name" value="HisKA"/>
    <property type="match status" value="1"/>
</dbReference>
<dbReference type="Gene3D" id="3.30.450.20">
    <property type="entry name" value="PAS domain"/>
    <property type="match status" value="1"/>
</dbReference>
<evidence type="ECO:0000259" key="11">
    <source>
        <dbReference type="PROSITE" id="PS50110"/>
    </source>
</evidence>
<feature type="domain" description="HTH luxR-type" evidence="9">
    <location>
        <begin position="1386"/>
        <end position="1451"/>
    </location>
</feature>
<dbReference type="Gene3D" id="1.10.287.130">
    <property type="match status" value="1"/>
</dbReference>
<evidence type="ECO:0000256" key="4">
    <source>
        <dbReference type="ARBA" id="ARBA00023125"/>
    </source>
</evidence>
<dbReference type="InterPro" id="IPR003661">
    <property type="entry name" value="HisK_dim/P_dom"/>
</dbReference>
<organism evidence="15 16">
    <name type="scientific">Candidatus Rhodoblastus alkanivorans</name>
    <dbReference type="NCBI Taxonomy" id="2954117"/>
    <lineage>
        <taxon>Bacteria</taxon>
        <taxon>Pseudomonadati</taxon>
        <taxon>Pseudomonadota</taxon>
        <taxon>Alphaproteobacteria</taxon>
        <taxon>Hyphomicrobiales</taxon>
        <taxon>Rhodoblastaceae</taxon>
        <taxon>Rhodoblastus</taxon>
    </lineage>
</organism>
<keyword evidence="4" id="KW-0238">DNA-binding</keyword>
<keyword evidence="7" id="KW-0175">Coiled coil</keyword>
<dbReference type="Pfam" id="PF00072">
    <property type="entry name" value="Response_reg"/>
    <property type="match status" value="2"/>
</dbReference>
<dbReference type="InterPro" id="IPR050903">
    <property type="entry name" value="Bact_Chemotaxis_MeTrfase"/>
</dbReference>
<dbReference type="InterPro" id="IPR016032">
    <property type="entry name" value="Sig_transdc_resp-reg_C-effctor"/>
</dbReference>
<evidence type="ECO:0000256" key="2">
    <source>
        <dbReference type="ARBA" id="ARBA00012438"/>
    </source>
</evidence>
<dbReference type="InterPro" id="IPR036388">
    <property type="entry name" value="WH-like_DNA-bd_sf"/>
</dbReference>
<dbReference type="Gene3D" id="1.10.10.10">
    <property type="entry name" value="Winged helix-like DNA-binding domain superfamily/Winged helix DNA-binding domain"/>
    <property type="match status" value="1"/>
</dbReference>
<feature type="domain" description="Response regulatory" evidence="11">
    <location>
        <begin position="1256"/>
        <end position="1370"/>
    </location>
</feature>
<dbReference type="InterPro" id="IPR000673">
    <property type="entry name" value="Sig_transdc_resp-reg_Me-estase"/>
</dbReference>
<keyword evidence="3 5" id="KW-0145">Chemotaxis</keyword>
<name>A0ABS9Z8E1_9HYPH</name>
<dbReference type="InterPro" id="IPR005467">
    <property type="entry name" value="His_kinase_dom"/>
</dbReference>
<dbReference type="CDD" id="cd16434">
    <property type="entry name" value="CheB-CheR_fusion"/>
    <property type="match status" value="1"/>
</dbReference>
<evidence type="ECO:0000259" key="13">
    <source>
        <dbReference type="PROSITE" id="PS50122"/>
    </source>
</evidence>
<evidence type="ECO:0000256" key="6">
    <source>
        <dbReference type="PROSITE-ProRule" id="PRU00169"/>
    </source>
</evidence>
<dbReference type="InterPro" id="IPR022642">
    <property type="entry name" value="CheR_C"/>
</dbReference>
<keyword evidence="5" id="KW-0378">Hydrolase</keyword>
<evidence type="ECO:0000256" key="8">
    <source>
        <dbReference type="SAM" id="MobiDB-lite"/>
    </source>
</evidence>
<comment type="catalytic activity">
    <reaction evidence="1">
        <text>ATP + protein L-histidine = ADP + protein N-phospho-L-histidine.</text>
        <dbReference type="EC" id="2.7.13.3"/>
    </reaction>
</comment>
<dbReference type="SUPFAM" id="SSF55785">
    <property type="entry name" value="PYP-like sensor domain (PAS domain)"/>
    <property type="match status" value="1"/>
</dbReference>
<dbReference type="RefSeq" id="WP_243067642.1">
    <property type="nucleotide sequence ID" value="NZ_JAIVFP010000001.1"/>
</dbReference>
<dbReference type="InterPro" id="IPR022641">
    <property type="entry name" value="CheR_N"/>
</dbReference>
<dbReference type="InterPro" id="IPR000792">
    <property type="entry name" value="Tscrpt_reg_LuxR_C"/>
</dbReference>
<feature type="domain" description="CheR-type methyltransferase" evidence="14">
    <location>
        <begin position="229"/>
        <end position="468"/>
    </location>
</feature>
<dbReference type="Pfam" id="PF01739">
    <property type="entry name" value="CheR"/>
    <property type="match status" value="1"/>
</dbReference>
<dbReference type="SMART" id="SM00421">
    <property type="entry name" value="HTH_LUXR"/>
    <property type="match status" value="1"/>
</dbReference>
<protein>
    <recommendedName>
        <fullName evidence="2">histidine kinase</fullName>
        <ecNumber evidence="2">2.7.13.3</ecNumber>
    </recommendedName>
</protein>
<dbReference type="PROSITE" id="PS50043">
    <property type="entry name" value="HTH_LUXR_2"/>
    <property type="match status" value="1"/>
</dbReference>
<dbReference type="PANTHER" id="PTHR24422">
    <property type="entry name" value="CHEMOTAXIS PROTEIN METHYLTRANSFERASE"/>
    <property type="match status" value="1"/>
</dbReference>
<dbReference type="Pfam" id="PF01339">
    <property type="entry name" value="CheB_methylest"/>
    <property type="match status" value="1"/>
</dbReference>
<reference evidence="15" key="1">
    <citation type="journal article" date="2022" name="ISME J.">
        <title>Identification of active gaseous-alkane degraders at natural gas seeps.</title>
        <authorList>
            <person name="Farhan Ul Haque M."/>
            <person name="Hernandez M."/>
            <person name="Crombie A.T."/>
            <person name="Murrell J.C."/>
        </authorList>
    </citation>
    <scope>NUCLEOTIDE SEQUENCE</scope>
    <source>
        <strain evidence="15">PC2</strain>
    </source>
</reference>
<feature type="domain" description="Response regulatory" evidence="11">
    <location>
        <begin position="1114"/>
        <end position="1231"/>
    </location>
</feature>
<dbReference type="InterPro" id="IPR000700">
    <property type="entry name" value="PAS-assoc_C"/>
</dbReference>
<evidence type="ECO:0000256" key="3">
    <source>
        <dbReference type="ARBA" id="ARBA00022500"/>
    </source>
</evidence>
<feature type="coiled-coil region" evidence="7">
    <location>
        <begin position="656"/>
        <end position="743"/>
    </location>
</feature>
<dbReference type="PROSITE" id="PS50123">
    <property type="entry name" value="CHER"/>
    <property type="match status" value="1"/>
</dbReference>
<gene>
    <name evidence="15" type="ORF">K2U94_13185</name>
</gene>
<dbReference type="EC" id="2.7.13.3" evidence="2"/>
<feature type="active site" evidence="5">
    <location>
        <position position="65"/>
    </location>
</feature>
<evidence type="ECO:0000256" key="5">
    <source>
        <dbReference type="PROSITE-ProRule" id="PRU00050"/>
    </source>
</evidence>
<dbReference type="Proteomes" id="UP001139104">
    <property type="component" value="Unassembled WGS sequence"/>
</dbReference>
<proteinExistence type="predicted"/>